<organism evidence="7 8">
    <name type="scientific">Actinocatenispora comari</name>
    <dbReference type="NCBI Taxonomy" id="2807577"/>
    <lineage>
        <taxon>Bacteria</taxon>
        <taxon>Bacillati</taxon>
        <taxon>Actinomycetota</taxon>
        <taxon>Actinomycetes</taxon>
        <taxon>Micromonosporales</taxon>
        <taxon>Micromonosporaceae</taxon>
        <taxon>Actinocatenispora</taxon>
    </lineage>
</organism>
<evidence type="ECO:0000256" key="4">
    <source>
        <dbReference type="ARBA" id="ARBA00022989"/>
    </source>
</evidence>
<dbReference type="InterPro" id="IPR011701">
    <property type="entry name" value="MFS"/>
</dbReference>
<dbReference type="GO" id="GO:0022857">
    <property type="term" value="F:transmembrane transporter activity"/>
    <property type="evidence" value="ECO:0007669"/>
    <property type="project" value="InterPro"/>
</dbReference>
<gene>
    <name evidence="7" type="ORF">NUM_67220</name>
</gene>
<dbReference type="Gene3D" id="1.20.1250.20">
    <property type="entry name" value="MFS general substrate transporter like domains"/>
    <property type="match status" value="1"/>
</dbReference>
<dbReference type="Pfam" id="PF07690">
    <property type="entry name" value="MFS_1"/>
    <property type="match status" value="1"/>
</dbReference>
<evidence type="ECO:0000256" key="1">
    <source>
        <dbReference type="ARBA" id="ARBA00004651"/>
    </source>
</evidence>
<dbReference type="InterPro" id="IPR036259">
    <property type="entry name" value="MFS_trans_sf"/>
</dbReference>
<keyword evidence="3 6" id="KW-0812">Transmembrane</keyword>
<evidence type="ECO:0000256" key="2">
    <source>
        <dbReference type="ARBA" id="ARBA00022475"/>
    </source>
</evidence>
<dbReference type="SUPFAM" id="SSF103473">
    <property type="entry name" value="MFS general substrate transporter"/>
    <property type="match status" value="1"/>
</dbReference>
<feature type="transmembrane region" description="Helical" evidence="6">
    <location>
        <begin position="152"/>
        <end position="172"/>
    </location>
</feature>
<proteinExistence type="predicted"/>
<sequence>MTAVRPVGAVAGRLGYGWWLGGSAVSLLGSSAQGFALGWAATGYGGSWAALVLTATTAPRLLLALLGGAVADRYGPWRVLVGAGAAMLAVTAGFAAAVAAVGIALPLLVAVAMLVGVGSAFQYPAAGTVVRHLAAGPGMGRAMAANQVAGRAAAFVGPALGGLLVAGLGLVGTSAVDAASYLVLLGVLALLRGRLDLPGSPDGGGLVTRIRAGIGVVAADPLLRGLGALVAVAAGFLLPVASLLVPLLVRQQDWPAAAAGWAVGAEALGVGLVIVAVLVRGTARRSGVVLAGGLLVAGAGAGWLALAGSGPVAAAATFVLGLGTGAFTTHVGPLLLRASPTGYLSRIQAVLLVVQTAPLLLTLNVFGWWADRAGADAVVAGCAVVVCLAGLGGLASRRLRSVASP</sequence>
<feature type="transmembrane region" description="Helical" evidence="6">
    <location>
        <begin position="16"/>
        <end position="41"/>
    </location>
</feature>
<feature type="transmembrane region" description="Helical" evidence="6">
    <location>
        <begin position="254"/>
        <end position="279"/>
    </location>
</feature>
<dbReference type="PANTHER" id="PTHR23513:SF17">
    <property type="entry name" value="MEMBRANE PROTEIN"/>
    <property type="match status" value="1"/>
</dbReference>
<feature type="transmembrane region" description="Helical" evidence="6">
    <location>
        <begin position="47"/>
        <end position="67"/>
    </location>
</feature>
<feature type="transmembrane region" description="Helical" evidence="6">
    <location>
        <begin position="79"/>
        <end position="101"/>
    </location>
</feature>
<dbReference type="GO" id="GO:0005886">
    <property type="term" value="C:plasma membrane"/>
    <property type="evidence" value="ECO:0007669"/>
    <property type="project" value="UniProtKB-SubCell"/>
</dbReference>
<comment type="caution">
    <text evidence="7">The sequence shown here is derived from an EMBL/GenBank/DDBJ whole genome shotgun (WGS) entry which is preliminary data.</text>
</comment>
<feature type="transmembrane region" description="Helical" evidence="6">
    <location>
        <begin position="348"/>
        <end position="369"/>
    </location>
</feature>
<reference evidence="8" key="1">
    <citation type="journal article" date="2021" name="Int. J. Syst. Evol. Microbiol.">
        <title>Actinocatenispora comari sp. nov., an endophytic actinomycete isolated from aerial parts of Comarum salesowianum.</title>
        <authorList>
            <person name="Oyunbileg N."/>
            <person name="Iizaka Y."/>
            <person name="Hamada M."/>
            <person name="Davaapurev B.O."/>
            <person name="Fukumoto A."/>
            <person name="Tsetseg B."/>
            <person name="Kato F."/>
            <person name="Tamura T."/>
            <person name="Batkhuu J."/>
            <person name="Anzai Y."/>
        </authorList>
    </citation>
    <scope>NUCLEOTIDE SEQUENCE [LARGE SCALE GENOMIC DNA]</scope>
    <source>
        <strain evidence="8">NUM-2625</strain>
    </source>
</reference>
<keyword evidence="2" id="KW-1003">Cell membrane</keyword>
<keyword evidence="5 6" id="KW-0472">Membrane</keyword>
<evidence type="ECO:0008006" key="9">
    <source>
        <dbReference type="Google" id="ProtNLM"/>
    </source>
</evidence>
<evidence type="ECO:0000313" key="8">
    <source>
        <dbReference type="Proteomes" id="UP000614996"/>
    </source>
</evidence>
<keyword evidence="4 6" id="KW-1133">Transmembrane helix</keyword>
<dbReference type="PANTHER" id="PTHR23513">
    <property type="entry name" value="INTEGRAL MEMBRANE EFFLUX PROTEIN-RELATED"/>
    <property type="match status" value="1"/>
</dbReference>
<keyword evidence="8" id="KW-1185">Reference proteome</keyword>
<dbReference type="AlphaFoldDB" id="A0A8J4AHV8"/>
<accession>A0A8J4AHV8</accession>
<feature type="transmembrane region" description="Helical" evidence="6">
    <location>
        <begin position="286"/>
        <end position="306"/>
    </location>
</feature>
<evidence type="ECO:0000256" key="3">
    <source>
        <dbReference type="ARBA" id="ARBA00022692"/>
    </source>
</evidence>
<feature type="transmembrane region" description="Helical" evidence="6">
    <location>
        <begin position="226"/>
        <end position="248"/>
    </location>
</feature>
<evidence type="ECO:0000256" key="5">
    <source>
        <dbReference type="ARBA" id="ARBA00023136"/>
    </source>
</evidence>
<feature type="transmembrane region" description="Helical" evidence="6">
    <location>
        <begin position="178"/>
        <end position="195"/>
    </location>
</feature>
<dbReference type="Proteomes" id="UP000614996">
    <property type="component" value="Unassembled WGS sequence"/>
</dbReference>
<feature type="transmembrane region" description="Helical" evidence="6">
    <location>
        <begin position="107"/>
        <end position="131"/>
    </location>
</feature>
<protein>
    <recommendedName>
        <fullName evidence="9">MFS transporter</fullName>
    </recommendedName>
</protein>
<evidence type="ECO:0000256" key="6">
    <source>
        <dbReference type="SAM" id="Phobius"/>
    </source>
</evidence>
<feature type="transmembrane region" description="Helical" evidence="6">
    <location>
        <begin position="375"/>
        <end position="395"/>
    </location>
</feature>
<comment type="subcellular location">
    <subcellularLocation>
        <location evidence="1">Cell membrane</location>
        <topology evidence="1">Multi-pass membrane protein</topology>
    </subcellularLocation>
</comment>
<dbReference type="EMBL" id="BOPO01000146">
    <property type="protein sequence ID" value="GIL31468.1"/>
    <property type="molecule type" value="Genomic_DNA"/>
</dbReference>
<name>A0A8J4AHV8_9ACTN</name>
<feature type="transmembrane region" description="Helical" evidence="6">
    <location>
        <begin position="312"/>
        <end position="336"/>
    </location>
</feature>
<evidence type="ECO:0000313" key="7">
    <source>
        <dbReference type="EMBL" id="GIL31468.1"/>
    </source>
</evidence>